<dbReference type="STRING" id="295069.SAMN05421856_101615"/>
<organism evidence="1 2">
    <name type="scientific">Chryseobacterium taichungense</name>
    <dbReference type="NCBI Taxonomy" id="295069"/>
    <lineage>
        <taxon>Bacteria</taxon>
        <taxon>Pseudomonadati</taxon>
        <taxon>Bacteroidota</taxon>
        <taxon>Flavobacteriia</taxon>
        <taxon>Flavobacteriales</taxon>
        <taxon>Weeksellaceae</taxon>
        <taxon>Chryseobacterium group</taxon>
        <taxon>Chryseobacterium</taxon>
    </lineage>
</organism>
<gene>
    <name evidence="1" type="ORF">SAMN05421856_101615</name>
</gene>
<dbReference type="AlphaFoldDB" id="A0A1H7WC48"/>
<dbReference type="RefSeq" id="WP_089998336.1">
    <property type="nucleotide sequence ID" value="NZ_FOBV01000001.1"/>
</dbReference>
<evidence type="ECO:0000313" key="2">
    <source>
        <dbReference type="Proteomes" id="UP000199450"/>
    </source>
</evidence>
<dbReference type="OrthoDB" id="714383at2"/>
<evidence type="ECO:0000313" key="1">
    <source>
        <dbReference type="EMBL" id="SEM18588.1"/>
    </source>
</evidence>
<dbReference type="Proteomes" id="UP000199450">
    <property type="component" value="Unassembled WGS sequence"/>
</dbReference>
<reference evidence="2" key="1">
    <citation type="submission" date="2016-10" db="EMBL/GenBank/DDBJ databases">
        <authorList>
            <person name="Varghese N."/>
            <person name="Submissions S."/>
        </authorList>
    </citation>
    <scope>NUCLEOTIDE SEQUENCE [LARGE SCALE GENOMIC DNA]</scope>
    <source>
        <strain evidence="2">DSM 17453</strain>
    </source>
</reference>
<sequence length="205" mass="24757">MVDIDLLIEDLNRKSSLFFEDHFNIREISRTPRLSVFRADGTSYAINRFEIPLEKVKVFRWFNDYWMFFEIKKIIAPNTTNFHLNLSICVFQGDILDEDKYQLFRAEWDDYDTDYQNHSQPHWHITSSQALEKTFTSYASDFEKKDFIDLLEEEKSKVFDVKQIHFAMNGNWQNDETNIHRIVNNDSILKWWFGLLKHLRIEIDT</sequence>
<protein>
    <submittedName>
        <fullName evidence="1">Uncharacterized protein</fullName>
    </submittedName>
</protein>
<accession>A0A1H7WC48</accession>
<proteinExistence type="predicted"/>
<keyword evidence="2" id="KW-1185">Reference proteome</keyword>
<dbReference type="EMBL" id="FOBV01000001">
    <property type="protein sequence ID" value="SEM18588.1"/>
    <property type="molecule type" value="Genomic_DNA"/>
</dbReference>
<name>A0A1H7WC48_9FLAO</name>